<evidence type="ECO:0000256" key="2">
    <source>
        <dbReference type="ARBA" id="ARBA00022475"/>
    </source>
</evidence>
<dbReference type="PANTHER" id="PTHR30224">
    <property type="entry name" value="ELECTRON TRANSPORT PROTEIN"/>
    <property type="match status" value="1"/>
</dbReference>
<evidence type="ECO:0000313" key="10">
    <source>
        <dbReference type="Proteomes" id="UP000002194"/>
    </source>
</evidence>
<evidence type="ECO:0000256" key="6">
    <source>
        <dbReference type="ARBA" id="ARBA00023136"/>
    </source>
</evidence>
<dbReference type="GO" id="GO:0051536">
    <property type="term" value="F:iron-sulfur cluster binding"/>
    <property type="evidence" value="ECO:0007669"/>
    <property type="project" value="UniProtKB-KW"/>
</dbReference>
<dbReference type="PANTHER" id="PTHR30224:SF4">
    <property type="entry name" value="ELECTRON TRANSPORT PROTEIN YCCM-RELATED"/>
    <property type="match status" value="1"/>
</dbReference>
<dbReference type="GO" id="GO:0046872">
    <property type="term" value="F:metal ion binding"/>
    <property type="evidence" value="ECO:0007669"/>
    <property type="project" value="UniProtKB-KW"/>
</dbReference>
<dbReference type="KEGG" id="dvu:DVU_2493"/>
<keyword evidence="10" id="KW-1185">Reference proteome</keyword>
<keyword evidence="6 7" id="KW-0472">Membrane</keyword>
<dbReference type="InterPro" id="IPR017896">
    <property type="entry name" value="4Fe4S_Fe-S-bd"/>
</dbReference>
<accession>Q728V9</accession>
<feature type="transmembrane region" description="Helical" evidence="7">
    <location>
        <begin position="417"/>
        <end position="440"/>
    </location>
</feature>
<keyword evidence="2" id="KW-1003">Cell membrane</keyword>
<dbReference type="Pfam" id="PF13237">
    <property type="entry name" value="Fer4_10"/>
    <property type="match status" value="1"/>
</dbReference>
<dbReference type="PhylomeDB" id="Q728V9"/>
<feature type="domain" description="4Fe-4S ferredoxin-type" evidence="8">
    <location>
        <begin position="354"/>
        <end position="383"/>
    </location>
</feature>
<feature type="transmembrane region" description="Helical" evidence="7">
    <location>
        <begin position="270"/>
        <end position="295"/>
    </location>
</feature>
<evidence type="ECO:0000256" key="5">
    <source>
        <dbReference type="ARBA" id="ARBA00023014"/>
    </source>
</evidence>
<dbReference type="STRING" id="882.DVU_2493"/>
<feature type="domain" description="4Fe-4S ferredoxin-type" evidence="8">
    <location>
        <begin position="384"/>
        <end position="411"/>
    </location>
</feature>
<dbReference type="eggNOG" id="COG0348">
    <property type="taxonomic scope" value="Bacteria"/>
</dbReference>
<evidence type="ECO:0000256" key="4">
    <source>
        <dbReference type="ARBA" id="ARBA00023004"/>
    </source>
</evidence>
<dbReference type="EMBL" id="AE017285">
    <property type="protein sequence ID" value="AAS96965.1"/>
    <property type="molecule type" value="Genomic_DNA"/>
</dbReference>
<dbReference type="Gene3D" id="3.30.70.20">
    <property type="match status" value="1"/>
</dbReference>
<proteinExistence type="predicted"/>
<keyword evidence="7" id="KW-0812">Transmembrane</keyword>
<name>Q728V9_NITV2</name>
<dbReference type="EnsemblBacteria" id="AAS96965">
    <property type="protein sequence ID" value="AAS96965"/>
    <property type="gene ID" value="DVU_2493"/>
</dbReference>
<keyword evidence="3" id="KW-0479">Metal-binding</keyword>
<dbReference type="Proteomes" id="UP000002194">
    <property type="component" value="Chromosome"/>
</dbReference>
<dbReference type="PaxDb" id="882-DVU_2493"/>
<protein>
    <submittedName>
        <fullName evidence="9">Iron-sulfur cluster-binding protein</fullName>
    </submittedName>
</protein>
<dbReference type="AlphaFoldDB" id="Q728V9"/>
<evidence type="ECO:0000256" key="3">
    <source>
        <dbReference type="ARBA" id="ARBA00022723"/>
    </source>
</evidence>
<dbReference type="PROSITE" id="PS00198">
    <property type="entry name" value="4FE4S_FER_1"/>
    <property type="match status" value="2"/>
</dbReference>
<organism evidence="9 10">
    <name type="scientific">Nitratidesulfovibrio vulgaris (strain ATCC 29579 / DSM 644 / CCUG 34227 / NCIMB 8303 / VKM B-1760 / Hildenborough)</name>
    <name type="common">Desulfovibrio vulgaris</name>
    <dbReference type="NCBI Taxonomy" id="882"/>
    <lineage>
        <taxon>Bacteria</taxon>
        <taxon>Pseudomonadati</taxon>
        <taxon>Thermodesulfobacteriota</taxon>
        <taxon>Desulfovibrionia</taxon>
        <taxon>Desulfovibrionales</taxon>
        <taxon>Desulfovibrionaceae</taxon>
        <taxon>Nitratidesulfovibrio</taxon>
    </lineage>
</organism>
<feature type="transmembrane region" description="Helical" evidence="7">
    <location>
        <begin position="208"/>
        <end position="226"/>
    </location>
</feature>
<dbReference type="PATRIC" id="fig|882.5.peg.2254"/>
<evidence type="ECO:0000256" key="7">
    <source>
        <dbReference type="SAM" id="Phobius"/>
    </source>
</evidence>
<reference evidence="9 10" key="1">
    <citation type="journal article" date="2004" name="Nat. Biotechnol.">
        <title>The genome sequence of the anaerobic, sulfate-reducing bacterium Desulfovibrio vulgaris Hildenborough.</title>
        <authorList>
            <person name="Heidelberg J.F."/>
            <person name="Seshadri R."/>
            <person name="Haveman S.A."/>
            <person name="Hemme C.L."/>
            <person name="Paulsen I.T."/>
            <person name="Kolonay J.F."/>
            <person name="Eisen J.A."/>
            <person name="Ward N."/>
            <person name="Methe B."/>
            <person name="Brinkac L.M."/>
            <person name="Daugherty S.C."/>
            <person name="Deboy R.T."/>
            <person name="Dodson R.J."/>
            <person name="Durkin A.S."/>
            <person name="Madupu R."/>
            <person name="Nelson W.C."/>
            <person name="Sullivan S.A."/>
            <person name="Fouts D."/>
            <person name="Haft D.H."/>
            <person name="Selengut J."/>
            <person name="Peterson J.D."/>
            <person name="Davidsen T.M."/>
            <person name="Zafar N."/>
            <person name="Zhou L."/>
            <person name="Radune D."/>
            <person name="Dimitrov G."/>
            <person name="Hance M."/>
            <person name="Tran K."/>
            <person name="Khouri H."/>
            <person name="Gill J."/>
            <person name="Utterback T.R."/>
            <person name="Feldblyum T.V."/>
            <person name="Wall J.D."/>
            <person name="Voordouw G."/>
            <person name="Fraser C.M."/>
        </authorList>
    </citation>
    <scope>NUCLEOTIDE SEQUENCE [LARGE SCALE GENOMIC DNA]</scope>
    <source>
        <strain evidence="10">ATCC 29579 / DSM 644 / NCIMB 8303 / VKM B-1760 / Hildenborough</strain>
    </source>
</reference>
<feature type="transmembrane region" description="Helical" evidence="7">
    <location>
        <begin position="315"/>
        <end position="335"/>
    </location>
</feature>
<gene>
    <name evidence="9" type="ordered locus">DVU_2493</name>
</gene>
<dbReference type="InterPro" id="IPR052378">
    <property type="entry name" value="NosR_regulator"/>
</dbReference>
<keyword evidence="4" id="KW-0408">Iron</keyword>
<dbReference type="SUPFAM" id="SSF54862">
    <property type="entry name" value="4Fe-4S ferredoxins"/>
    <property type="match status" value="1"/>
</dbReference>
<comment type="subcellular location">
    <subcellularLocation>
        <location evidence="1">Cell membrane</location>
    </subcellularLocation>
</comment>
<evidence type="ECO:0000259" key="8">
    <source>
        <dbReference type="PROSITE" id="PS51379"/>
    </source>
</evidence>
<keyword evidence="5" id="KW-0411">Iron-sulfur</keyword>
<keyword evidence="7" id="KW-1133">Transmembrane helix</keyword>
<sequence length="462" mass="49810">MPLSPSRCCTSSTPARRDCGAHAPFGTLNGRGNLSVPFSSAPALHRQRHGHHSLCTRYTFPVSPASLTQCPANARSLPLHALSGTISPCIHAKVTSQSTHRRTLTPLHPGSTGVAPHSRCSPSLPSPHLPYGERMFRLLSPSRCRLAIQAGFALFLVWVAVRFHEHVSWVMGQASAYTPKPGAVEGFLPIAAFMSFKRLLVTGEYDPVHPAGLTIFIAIMLMAWLLRKGFCGQLCPVGLASSLLEKAGRRLGIRRQPGPRLARVLTLPKYIVLGGFVWFIGVRMGAGEIEAFMFAPYNFVADTKMLHFFMSPSTTTLVVVALLAAGSLVMPFLWCRMLCPYGALLGLMAKVGPTAVTRDAASCVGCGQCARACPAGLPVNTSTRVNAAECMGCTECVGACPVTGCLNIRTLRWRLPYWAIGAGCLALLVALRLVAGHYGLWDANTPPEMLRRFHMMVFGMGD</sequence>
<feature type="transmembrane region" description="Helical" evidence="7">
    <location>
        <begin position="144"/>
        <end position="161"/>
    </location>
</feature>
<dbReference type="InterPro" id="IPR017900">
    <property type="entry name" value="4Fe4S_Fe_S_CS"/>
</dbReference>
<evidence type="ECO:0000313" key="9">
    <source>
        <dbReference type="EMBL" id="AAS96965.1"/>
    </source>
</evidence>
<dbReference type="OrthoDB" id="9784262at2"/>
<dbReference type="GO" id="GO:0005886">
    <property type="term" value="C:plasma membrane"/>
    <property type="evidence" value="ECO:0007669"/>
    <property type="project" value="UniProtKB-SubCell"/>
</dbReference>
<dbReference type="PROSITE" id="PS51379">
    <property type="entry name" value="4FE4S_FER_2"/>
    <property type="match status" value="2"/>
</dbReference>
<dbReference type="Pfam" id="PF12801">
    <property type="entry name" value="Fer4_5"/>
    <property type="match status" value="2"/>
</dbReference>
<evidence type="ECO:0000256" key="1">
    <source>
        <dbReference type="ARBA" id="ARBA00004236"/>
    </source>
</evidence>
<dbReference type="HOGENOM" id="CLU_033147_0_0_7"/>